<evidence type="ECO:0000313" key="1">
    <source>
        <dbReference type="EMBL" id="AAX30888.1"/>
    </source>
</evidence>
<reference evidence="1" key="2">
    <citation type="journal article" date="2006" name="PLoS Pathog.">
        <title>New perspectives on host-parasite interplay by comparative transcriptomic and proteomic analyses of Schistosoma japonicum.</title>
        <authorList>
            <person name="Liu F."/>
            <person name="Lu J."/>
            <person name="Hu W."/>
            <person name="Wang S.Y."/>
            <person name="Cui S.J."/>
            <person name="Chi M."/>
            <person name="Yan Q."/>
            <person name="Wang X.R."/>
            <person name="Song H.D."/>
            <person name="Xu X.N."/>
            <person name="Wang J.J."/>
            <person name="Zhang X.L."/>
            <person name="Zhang X."/>
            <person name="Wang Z.Q."/>
            <person name="Xue C.L."/>
            <person name="Brindley P.J."/>
            <person name="McManus D.P."/>
            <person name="Yang P.Y."/>
            <person name="Feng Z."/>
            <person name="Chen Z."/>
            <person name="Han Z.G."/>
        </authorList>
    </citation>
    <scope>NUCLEOTIDE SEQUENCE</scope>
</reference>
<accession>Q5BRE8</accession>
<organism evidence="1">
    <name type="scientific">Schistosoma japonicum</name>
    <name type="common">Blood fluke</name>
    <dbReference type="NCBI Taxonomy" id="6182"/>
    <lineage>
        <taxon>Eukaryota</taxon>
        <taxon>Metazoa</taxon>
        <taxon>Spiralia</taxon>
        <taxon>Lophotrochozoa</taxon>
        <taxon>Platyhelminthes</taxon>
        <taxon>Trematoda</taxon>
        <taxon>Digenea</taxon>
        <taxon>Strigeidida</taxon>
        <taxon>Schistosomatoidea</taxon>
        <taxon>Schistosomatidae</taxon>
        <taxon>Schistosoma</taxon>
    </lineage>
</organism>
<proteinExistence type="evidence at transcript level"/>
<reference evidence="1" key="1">
    <citation type="submission" date="2005-01" db="EMBL/GenBank/DDBJ databases">
        <authorList>
            <person name="Han Z."/>
        </authorList>
    </citation>
    <scope>NUCLEOTIDE SEQUENCE</scope>
</reference>
<name>Q5BRE8_SCHJA</name>
<protein>
    <submittedName>
        <fullName evidence="1">SJCHGC08485 protein</fullName>
    </submittedName>
</protein>
<sequence>MNLFKKVAAIEQSACNFYIYHNLSMNDERLALYDPIVSKLLYSFLNIHWIVK</sequence>
<dbReference type="EMBL" id="AY915667">
    <property type="protein sequence ID" value="AAX30888.1"/>
    <property type="molecule type" value="mRNA"/>
</dbReference>
<dbReference type="AlphaFoldDB" id="Q5BRE8"/>